<dbReference type="GeneID" id="83199843"/>
<reference evidence="3" key="1">
    <citation type="submission" date="2022-11" db="EMBL/GenBank/DDBJ databases">
        <authorList>
            <person name="Petersen C."/>
        </authorList>
    </citation>
    <scope>NUCLEOTIDE SEQUENCE</scope>
    <source>
        <strain evidence="3">IBT 19713</strain>
    </source>
</reference>
<dbReference type="RefSeq" id="XP_058331543.1">
    <property type="nucleotide sequence ID" value="XM_058472540.1"/>
</dbReference>
<feature type="region of interest" description="Disordered" evidence="1">
    <location>
        <begin position="50"/>
        <end position="135"/>
    </location>
</feature>
<protein>
    <submittedName>
        <fullName evidence="3">Uncharacterized protein</fullName>
    </submittedName>
</protein>
<organism evidence="3 4">
    <name type="scientific">Penicillium chermesinum</name>
    <dbReference type="NCBI Taxonomy" id="63820"/>
    <lineage>
        <taxon>Eukaryota</taxon>
        <taxon>Fungi</taxon>
        <taxon>Dikarya</taxon>
        <taxon>Ascomycota</taxon>
        <taxon>Pezizomycotina</taxon>
        <taxon>Eurotiomycetes</taxon>
        <taxon>Eurotiomycetidae</taxon>
        <taxon>Eurotiales</taxon>
        <taxon>Aspergillaceae</taxon>
        <taxon>Penicillium</taxon>
    </lineage>
</organism>
<feature type="signal peptide" evidence="2">
    <location>
        <begin position="1"/>
        <end position="21"/>
    </location>
</feature>
<keyword evidence="2" id="KW-0732">Signal</keyword>
<evidence type="ECO:0000256" key="1">
    <source>
        <dbReference type="SAM" id="MobiDB-lite"/>
    </source>
</evidence>
<dbReference type="OrthoDB" id="4368889at2759"/>
<reference evidence="3" key="2">
    <citation type="journal article" date="2023" name="IMA Fungus">
        <title>Comparative genomic study of the Penicillium genus elucidates a diverse pangenome and 15 lateral gene transfer events.</title>
        <authorList>
            <person name="Petersen C."/>
            <person name="Sorensen T."/>
            <person name="Nielsen M.R."/>
            <person name="Sondergaard T.E."/>
            <person name="Sorensen J.L."/>
            <person name="Fitzpatrick D.A."/>
            <person name="Frisvad J.C."/>
            <person name="Nielsen K.L."/>
        </authorList>
    </citation>
    <scope>NUCLEOTIDE SEQUENCE</scope>
    <source>
        <strain evidence="3">IBT 19713</strain>
    </source>
</reference>
<accession>A0A9W9P621</accession>
<dbReference type="EMBL" id="JAPQKS010000003">
    <property type="protein sequence ID" value="KAJ5238624.1"/>
    <property type="molecule type" value="Genomic_DNA"/>
</dbReference>
<feature type="chain" id="PRO_5040948387" evidence="2">
    <location>
        <begin position="22"/>
        <end position="135"/>
    </location>
</feature>
<comment type="caution">
    <text evidence="3">The sequence shown here is derived from an EMBL/GenBank/DDBJ whole genome shotgun (WGS) entry which is preliminary data.</text>
</comment>
<evidence type="ECO:0000313" key="3">
    <source>
        <dbReference type="EMBL" id="KAJ5238624.1"/>
    </source>
</evidence>
<feature type="compositionally biased region" description="Polar residues" evidence="1">
    <location>
        <begin position="89"/>
        <end position="118"/>
    </location>
</feature>
<proteinExistence type="predicted"/>
<dbReference type="Proteomes" id="UP001150941">
    <property type="component" value="Unassembled WGS sequence"/>
</dbReference>
<evidence type="ECO:0000256" key="2">
    <source>
        <dbReference type="SAM" id="SignalP"/>
    </source>
</evidence>
<feature type="compositionally biased region" description="Polar residues" evidence="1">
    <location>
        <begin position="54"/>
        <end position="68"/>
    </location>
</feature>
<keyword evidence="4" id="KW-1185">Reference proteome</keyword>
<name>A0A9W9P621_9EURO</name>
<sequence>MARFNLSFLAFFFVFAVLVLSSPIKRDDATSDQKLSLETALDDVKAATKMMQGFDNSDSNDQKNQINNADDDTKTDGEKPETEKKVNEATPTHTKKTSGNFATPTPTNTHKPTSQPNALGNLPILGGLLGGTGGL</sequence>
<evidence type="ECO:0000313" key="4">
    <source>
        <dbReference type="Proteomes" id="UP001150941"/>
    </source>
</evidence>
<gene>
    <name evidence="3" type="ORF">N7468_003243</name>
</gene>
<dbReference type="AlphaFoldDB" id="A0A9W9P621"/>
<feature type="compositionally biased region" description="Basic and acidic residues" evidence="1">
    <location>
        <begin position="71"/>
        <end position="87"/>
    </location>
</feature>